<organism evidence="1 2">
    <name type="scientific">Schaalia odontolytica F0309</name>
    <dbReference type="NCBI Taxonomy" id="649742"/>
    <lineage>
        <taxon>Bacteria</taxon>
        <taxon>Bacillati</taxon>
        <taxon>Actinomycetota</taxon>
        <taxon>Actinomycetes</taxon>
        <taxon>Actinomycetales</taxon>
        <taxon>Actinomycetaceae</taxon>
        <taxon>Schaalia</taxon>
    </lineage>
</organism>
<sequence length="71" mass="7945">MAPLVFRAPEGTAGSIGAKTFTLLGLTWVRARKSSPSIRKIAQTRRFMLCWASFSRKCRKQPHVGRALSRV</sequence>
<dbReference type="AlphaFoldDB" id="D4TZM4"/>
<proteinExistence type="predicted"/>
<reference evidence="1 2" key="1">
    <citation type="submission" date="2009-10" db="EMBL/GenBank/DDBJ databases">
        <authorList>
            <person name="Weinstock G."/>
            <person name="Sodergren E."/>
            <person name="Clifton S."/>
            <person name="Fulton L."/>
            <person name="Fulton B."/>
            <person name="Courtney L."/>
            <person name="Fronick C."/>
            <person name="Harrison M."/>
            <person name="Strong C."/>
            <person name="Farmer C."/>
            <person name="Delahaunty K."/>
            <person name="Markovic C."/>
            <person name="Hall O."/>
            <person name="Minx P."/>
            <person name="Tomlinson C."/>
            <person name="Mitreva M."/>
            <person name="Nelson J."/>
            <person name="Hou S."/>
            <person name="Wollam A."/>
            <person name="Pepin K.H."/>
            <person name="Johnson M."/>
            <person name="Bhonagiri V."/>
            <person name="Nash W.E."/>
            <person name="Warren W."/>
            <person name="Chinwalla A."/>
            <person name="Mardis E.R."/>
            <person name="Wilson R.K."/>
        </authorList>
    </citation>
    <scope>NUCLEOTIDE SEQUENCE [LARGE SCALE GENOMIC DNA]</scope>
    <source>
        <strain evidence="1 2">F0309</strain>
    </source>
</reference>
<evidence type="ECO:0000313" key="2">
    <source>
        <dbReference type="Proteomes" id="UP000003150"/>
    </source>
</evidence>
<dbReference type="Proteomes" id="UP000003150">
    <property type="component" value="Unassembled WGS sequence"/>
</dbReference>
<dbReference type="HOGENOM" id="CLU_2730916_0_0_11"/>
<evidence type="ECO:0000313" key="1">
    <source>
        <dbReference type="EMBL" id="EFF79681.1"/>
    </source>
</evidence>
<dbReference type="EMBL" id="ACYT02000042">
    <property type="protein sequence ID" value="EFF79681.1"/>
    <property type="molecule type" value="Genomic_DNA"/>
</dbReference>
<name>D4TZM4_9ACTO</name>
<gene>
    <name evidence="1" type="ORF">HMPREF0970_01407</name>
</gene>
<protein>
    <submittedName>
        <fullName evidence="1">Uncharacterized protein</fullName>
    </submittedName>
</protein>
<accession>D4TZM4</accession>
<comment type="caution">
    <text evidence="1">The sequence shown here is derived from an EMBL/GenBank/DDBJ whole genome shotgun (WGS) entry which is preliminary data.</text>
</comment>